<protein>
    <submittedName>
        <fullName evidence="1">Uncharacterized protein</fullName>
    </submittedName>
</protein>
<proteinExistence type="predicted"/>
<accession>A0A3M7SG00</accession>
<dbReference type="EMBL" id="REGN01001444">
    <property type="protein sequence ID" value="RNA34615.1"/>
    <property type="molecule type" value="Genomic_DNA"/>
</dbReference>
<dbReference type="AlphaFoldDB" id="A0A3M7SG00"/>
<dbReference type="Proteomes" id="UP000276133">
    <property type="component" value="Unassembled WGS sequence"/>
</dbReference>
<evidence type="ECO:0000313" key="2">
    <source>
        <dbReference type="Proteomes" id="UP000276133"/>
    </source>
</evidence>
<keyword evidence="2" id="KW-1185">Reference proteome</keyword>
<sequence length="160" mass="18958">MIELNLLDQKIDQITFCLIYLRDQTIIKSKKSAKIVVFIKIPNIPLKKYRNCQGSTLRAIQNNLNRYDDWLCVWREGMRDDEVKMKYLNNKLTLILSELNLLFLNFKNQLYGALFLNFWSTFLTLSSSCISLIDSGMLQLERNSEFEQKEKNKLSLWSDF</sequence>
<name>A0A3M7SG00_BRAPC</name>
<comment type="caution">
    <text evidence="1">The sequence shown here is derived from an EMBL/GenBank/DDBJ whole genome shotgun (WGS) entry which is preliminary data.</text>
</comment>
<organism evidence="1 2">
    <name type="scientific">Brachionus plicatilis</name>
    <name type="common">Marine rotifer</name>
    <name type="synonym">Brachionus muelleri</name>
    <dbReference type="NCBI Taxonomy" id="10195"/>
    <lineage>
        <taxon>Eukaryota</taxon>
        <taxon>Metazoa</taxon>
        <taxon>Spiralia</taxon>
        <taxon>Gnathifera</taxon>
        <taxon>Rotifera</taxon>
        <taxon>Eurotatoria</taxon>
        <taxon>Monogononta</taxon>
        <taxon>Pseudotrocha</taxon>
        <taxon>Ploima</taxon>
        <taxon>Brachionidae</taxon>
        <taxon>Brachionus</taxon>
    </lineage>
</organism>
<reference evidence="1 2" key="1">
    <citation type="journal article" date="2018" name="Sci. Rep.">
        <title>Genomic signatures of local adaptation to the degree of environmental predictability in rotifers.</title>
        <authorList>
            <person name="Franch-Gras L."/>
            <person name="Hahn C."/>
            <person name="Garcia-Roger E.M."/>
            <person name="Carmona M.J."/>
            <person name="Serra M."/>
            <person name="Gomez A."/>
        </authorList>
    </citation>
    <scope>NUCLEOTIDE SEQUENCE [LARGE SCALE GENOMIC DNA]</scope>
    <source>
        <strain evidence="1">HYR1</strain>
    </source>
</reference>
<evidence type="ECO:0000313" key="1">
    <source>
        <dbReference type="EMBL" id="RNA34615.1"/>
    </source>
</evidence>
<gene>
    <name evidence="1" type="ORF">BpHYR1_028956</name>
</gene>